<comment type="caution">
    <text evidence="2">The sequence shown here is derived from an EMBL/GenBank/DDBJ whole genome shotgun (WGS) entry which is preliminary data.</text>
</comment>
<dbReference type="EMBL" id="JAULSN010000004">
    <property type="protein sequence ID" value="KAK3373371.1"/>
    <property type="molecule type" value="Genomic_DNA"/>
</dbReference>
<dbReference type="AlphaFoldDB" id="A0AAE0KB44"/>
<organism evidence="2 3">
    <name type="scientific">Lasiosphaeria ovina</name>
    <dbReference type="NCBI Taxonomy" id="92902"/>
    <lineage>
        <taxon>Eukaryota</taxon>
        <taxon>Fungi</taxon>
        <taxon>Dikarya</taxon>
        <taxon>Ascomycota</taxon>
        <taxon>Pezizomycotina</taxon>
        <taxon>Sordariomycetes</taxon>
        <taxon>Sordariomycetidae</taxon>
        <taxon>Sordariales</taxon>
        <taxon>Lasiosphaeriaceae</taxon>
        <taxon>Lasiosphaeria</taxon>
    </lineage>
</organism>
<accession>A0AAE0KB44</accession>
<feature type="compositionally biased region" description="Polar residues" evidence="1">
    <location>
        <begin position="186"/>
        <end position="198"/>
    </location>
</feature>
<dbReference type="Proteomes" id="UP001287356">
    <property type="component" value="Unassembled WGS sequence"/>
</dbReference>
<protein>
    <submittedName>
        <fullName evidence="2">Uncharacterized protein</fullName>
    </submittedName>
</protein>
<evidence type="ECO:0000256" key="1">
    <source>
        <dbReference type="SAM" id="MobiDB-lite"/>
    </source>
</evidence>
<keyword evidence="3" id="KW-1185">Reference proteome</keyword>
<feature type="region of interest" description="Disordered" evidence="1">
    <location>
        <begin position="178"/>
        <end position="198"/>
    </location>
</feature>
<reference evidence="2" key="2">
    <citation type="submission" date="2023-06" db="EMBL/GenBank/DDBJ databases">
        <authorList>
            <consortium name="Lawrence Berkeley National Laboratory"/>
            <person name="Haridas S."/>
            <person name="Hensen N."/>
            <person name="Bonometti L."/>
            <person name="Westerberg I."/>
            <person name="Brannstrom I.O."/>
            <person name="Guillou S."/>
            <person name="Cros-Aarteil S."/>
            <person name="Calhoun S."/>
            <person name="Kuo A."/>
            <person name="Mondo S."/>
            <person name="Pangilinan J."/>
            <person name="Riley R."/>
            <person name="Labutti K."/>
            <person name="Andreopoulos B."/>
            <person name="Lipzen A."/>
            <person name="Chen C."/>
            <person name="Yanf M."/>
            <person name="Daum C."/>
            <person name="Ng V."/>
            <person name="Clum A."/>
            <person name="Steindorff A."/>
            <person name="Ohm R."/>
            <person name="Martin F."/>
            <person name="Silar P."/>
            <person name="Natvig D."/>
            <person name="Lalanne C."/>
            <person name="Gautier V."/>
            <person name="Ament-Velasquez S.L."/>
            <person name="Kruys A."/>
            <person name="Hutchinson M.I."/>
            <person name="Powell A.J."/>
            <person name="Barry K."/>
            <person name="Miller A.N."/>
            <person name="Grigoriev I.V."/>
            <person name="Debuchy R."/>
            <person name="Gladieux P."/>
            <person name="Thoren M.H."/>
            <person name="Johannesson H."/>
        </authorList>
    </citation>
    <scope>NUCLEOTIDE SEQUENCE</scope>
    <source>
        <strain evidence="2">CBS 958.72</strain>
    </source>
</reference>
<evidence type="ECO:0000313" key="2">
    <source>
        <dbReference type="EMBL" id="KAK3373371.1"/>
    </source>
</evidence>
<name>A0AAE0KB44_9PEZI</name>
<evidence type="ECO:0000313" key="3">
    <source>
        <dbReference type="Proteomes" id="UP001287356"/>
    </source>
</evidence>
<reference evidence="2" key="1">
    <citation type="journal article" date="2023" name="Mol. Phylogenet. Evol.">
        <title>Genome-scale phylogeny and comparative genomics of the fungal order Sordariales.</title>
        <authorList>
            <person name="Hensen N."/>
            <person name="Bonometti L."/>
            <person name="Westerberg I."/>
            <person name="Brannstrom I.O."/>
            <person name="Guillou S."/>
            <person name="Cros-Aarteil S."/>
            <person name="Calhoun S."/>
            <person name="Haridas S."/>
            <person name="Kuo A."/>
            <person name="Mondo S."/>
            <person name="Pangilinan J."/>
            <person name="Riley R."/>
            <person name="LaButti K."/>
            <person name="Andreopoulos B."/>
            <person name="Lipzen A."/>
            <person name="Chen C."/>
            <person name="Yan M."/>
            <person name="Daum C."/>
            <person name="Ng V."/>
            <person name="Clum A."/>
            <person name="Steindorff A."/>
            <person name="Ohm R.A."/>
            <person name="Martin F."/>
            <person name="Silar P."/>
            <person name="Natvig D.O."/>
            <person name="Lalanne C."/>
            <person name="Gautier V."/>
            <person name="Ament-Velasquez S.L."/>
            <person name="Kruys A."/>
            <person name="Hutchinson M.I."/>
            <person name="Powell A.J."/>
            <person name="Barry K."/>
            <person name="Miller A.N."/>
            <person name="Grigoriev I.V."/>
            <person name="Debuchy R."/>
            <person name="Gladieux P."/>
            <person name="Hiltunen Thoren M."/>
            <person name="Johannesson H."/>
        </authorList>
    </citation>
    <scope>NUCLEOTIDE SEQUENCE</scope>
    <source>
        <strain evidence="2">CBS 958.72</strain>
    </source>
</reference>
<gene>
    <name evidence="2" type="ORF">B0T24DRAFT_258309</name>
</gene>
<proteinExistence type="predicted"/>
<sequence>MATLLKQTASHYGGKTYKIYTYIYIYICCSRRQSSLAVSTIGLFSFHLKEHLNSTTHPWHLNFFALLYTKSPINTRLVANTTPTVALCWSVPAVQNRGSSYLVHRDLLRLSQPLNMCDFEEFIFTCGHSVYRLKSHCHQARNTEGHRCRRVKKLRNVWDQDYPCDDCRSRLVEMNQQQQAAQAQAHTPTATSNGSFSF</sequence>